<keyword evidence="9" id="KW-0828">Tyrosine catabolism</keyword>
<keyword evidence="6 16" id="KW-0378">Hydrolase</keyword>
<feature type="domain" description="Fumarylacetoacetase N-terminal" evidence="15">
    <location>
        <begin position="29"/>
        <end position="130"/>
    </location>
</feature>
<evidence type="ECO:0000256" key="5">
    <source>
        <dbReference type="ARBA" id="ARBA00022723"/>
    </source>
</evidence>
<dbReference type="InterPro" id="IPR015377">
    <property type="entry name" value="Fumarylacetoacetase_N"/>
</dbReference>
<evidence type="ECO:0000259" key="15">
    <source>
        <dbReference type="Pfam" id="PF09298"/>
    </source>
</evidence>
<keyword evidence="10" id="KW-0585">Phenylalanine catabolism</keyword>
<dbReference type="InterPro" id="IPR005959">
    <property type="entry name" value="Fumarylacetoacetase"/>
</dbReference>
<dbReference type="GO" id="GO:0046872">
    <property type="term" value="F:metal ion binding"/>
    <property type="evidence" value="ECO:0007669"/>
    <property type="project" value="UniProtKB-KW"/>
</dbReference>
<dbReference type="GO" id="GO:1902000">
    <property type="term" value="P:homogentisate catabolic process"/>
    <property type="evidence" value="ECO:0007669"/>
    <property type="project" value="TreeGrafter"/>
</dbReference>
<feature type="binding site" evidence="12">
    <location>
        <position position="154"/>
    </location>
    <ligand>
        <name>substrate</name>
    </ligand>
</feature>
<evidence type="ECO:0000256" key="12">
    <source>
        <dbReference type="PIRSR" id="PIRSR605959-2"/>
    </source>
</evidence>
<evidence type="ECO:0000256" key="13">
    <source>
        <dbReference type="PIRSR" id="PIRSR605959-3"/>
    </source>
</evidence>
<comment type="cofactor">
    <cofactor evidence="2 13">
        <name>Mg(2+)</name>
        <dbReference type="ChEBI" id="CHEBI:18420"/>
    </cofactor>
</comment>
<dbReference type="Pfam" id="PF09298">
    <property type="entry name" value="FAA_hydrolase_N"/>
    <property type="match status" value="1"/>
</dbReference>
<feature type="binding site" evidence="13">
    <location>
        <position position="244"/>
    </location>
    <ligand>
        <name>Ca(2+)</name>
        <dbReference type="ChEBI" id="CHEBI:29108"/>
    </ligand>
</feature>
<dbReference type="Pfam" id="PF01557">
    <property type="entry name" value="FAA_hydrolase"/>
    <property type="match status" value="1"/>
</dbReference>
<feature type="binding site" evidence="13">
    <location>
        <position position="268"/>
    </location>
    <ligand>
        <name>Mg(2+)</name>
        <dbReference type="ChEBI" id="CHEBI:18420"/>
    </ligand>
</feature>
<dbReference type="EC" id="3.7.1.2" evidence="4"/>
<keyword evidence="7 13" id="KW-0106">Calcium</keyword>
<dbReference type="PANTHER" id="PTHR43069">
    <property type="entry name" value="FUMARYLACETOACETASE"/>
    <property type="match status" value="1"/>
</dbReference>
<feature type="active site" description="Proton acceptor" evidence="11">
    <location>
        <position position="145"/>
    </location>
</feature>
<keyword evidence="8 13" id="KW-0460">Magnesium</keyword>
<feature type="binding site" evidence="13">
    <location>
        <position position="264"/>
    </location>
    <ligand>
        <name>Mg(2+)</name>
        <dbReference type="ChEBI" id="CHEBI:18420"/>
    </ligand>
</feature>
<dbReference type="NCBIfam" id="TIGR01266">
    <property type="entry name" value="fum_ac_acetase"/>
    <property type="match status" value="1"/>
</dbReference>
<reference evidence="16" key="1">
    <citation type="submission" date="2016-01" db="EMBL/GenBank/DDBJ databases">
        <authorList>
            <person name="Peeters C."/>
        </authorList>
    </citation>
    <scope>NUCLEOTIDE SEQUENCE [LARGE SCALE GENOMIC DNA]</scope>
    <source>
        <strain evidence="16">LMG 22937</strain>
    </source>
</reference>
<evidence type="ECO:0000256" key="2">
    <source>
        <dbReference type="ARBA" id="ARBA00001946"/>
    </source>
</evidence>
<dbReference type="Proteomes" id="UP000054925">
    <property type="component" value="Unassembled WGS sequence"/>
</dbReference>
<gene>
    <name evidence="16" type="ORF">AWB67_06186</name>
</gene>
<dbReference type="InterPro" id="IPR036462">
    <property type="entry name" value="Fumarylacetoacetase_N_sf"/>
</dbReference>
<dbReference type="SUPFAM" id="SSF56529">
    <property type="entry name" value="FAH"/>
    <property type="match status" value="1"/>
</dbReference>
<feature type="binding site" evidence="13">
    <location>
        <position position="212"/>
    </location>
    <ligand>
        <name>Ca(2+)</name>
        <dbReference type="ChEBI" id="CHEBI:29108"/>
    </ligand>
</feature>
<dbReference type="GO" id="GO:0006572">
    <property type="term" value="P:L-tyrosine catabolic process"/>
    <property type="evidence" value="ECO:0007669"/>
    <property type="project" value="UniProtKB-KW"/>
</dbReference>
<organism evidence="16 17">
    <name type="scientific">Caballeronia terrestris</name>
    <dbReference type="NCBI Taxonomy" id="1226301"/>
    <lineage>
        <taxon>Bacteria</taxon>
        <taxon>Pseudomonadati</taxon>
        <taxon>Pseudomonadota</taxon>
        <taxon>Betaproteobacteria</taxon>
        <taxon>Burkholderiales</taxon>
        <taxon>Burkholderiaceae</taxon>
        <taxon>Caballeronia</taxon>
    </lineage>
</organism>
<protein>
    <recommendedName>
        <fullName evidence="4">fumarylacetoacetase</fullName>
        <ecNumber evidence="4">3.7.1.2</ecNumber>
    </recommendedName>
</protein>
<feature type="binding site" evidence="12">
    <location>
        <position position="251"/>
    </location>
    <ligand>
        <name>substrate</name>
    </ligand>
</feature>
<dbReference type="Gene3D" id="3.90.850.10">
    <property type="entry name" value="Fumarylacetoacetase-like, C-terminal domain"/>
    <property type="match status" value="1"/>
</dbReference>
<evidence type="ECO:0000256" key="4">
    <source>
        <dbReference type="ARBA" id="ARBA00012094"/>
    </source>
</evidence>
<dbReference type="InterPro" id="IPR011234">
    <property type="entry name" value="Fumarylacetoacetase-like_C"/>
</dbReference>
<dbReference type="AlphaFoldDB" id="A0A158KND1"/>
<proteinExistence type="predicted"/>
<dbReference type="Gene3D" id="2.30.30.230">
    <property type="entry name" value="Fumarylacetoacetase, N-terminal domain"/>
    <property type="match status" value="1"/>
</dbReference>
<evidence type="ECO:0000256" key="11">
    <source>
        <dbReference type="PIRSR" id="PIRSR605959-1"/>
    </source>
</evidence>
<evidence type="ECO:0000256" key="10">
    <source>
        <dbReference type="ARBA" id="ARBA00023232"/>
    </source>
</evidence>
<comment type="caution">
    <text evidence="16">The sequence shown here is derived from an EMBL/GenBank/DDBJ whole genome shotgun (WGS) entry which is preliminary data.</text>
</comment>
<dbReference type="SUPFAM" id="SSF63433">
    <property type="entry name" value="Fumarylacetoacetate hydrolase, FAH, N-terminal domain"/>
    <property type="match status" value="1"/>
</dbReference>
<evidence type="ECO:0000256" key="6">
    <source>
        <dbReference type="ARBA" id="ARBA00022801"/>
    </source>
</evidence>
<dbReference type="GO" id="GO:0004334">
    <property type="term" value="F:fumarylacetoacetase activity"/>
    <property type="evidence" value="ECO:0007669"/>
    <property type="project" value="UniProtKB-EC"/>
</dbReference>
<sequence length="438" mass="46877">MSLINESHDPSLKSWVAQANEPGSDFPIQNLPFAVFRRKGSDEAFRGGIAIGDQIVDLGAAAGSGVFSGEAASGATACGDASLNRLMAMGPSIWSALRLALSRALRTGAPEATILAGTLAPQAQAEYTVPARIGDYTDFYTSVHHATNIGKLFRPDNPLMPNYKWVPIGYHGRASSIGVSGQAFSRPIGQTLPPGATQPELGPCKRLDYELELGIFVGTGNESGMQVPITEAESHVFGLCLLNDWSARDIQAWEYQPLGPFLSKNFATTISPWIVTMDALAPYRVPFTRPESDPQPLPYLDSTQQREAGAIDVQLEVCIETEAMRAARTPGARLSLTSYRHAYWTIAQMVAHHTVNGCNLQPGDLLGTGTLSGPSLDQAGALIELTAGGKQLVDLPNGEQRTFLEDGDVVIMRGWCQKAGAARIGFGDCYARVLPAMC</sequence>
<feature type="domain" description="Fumarylacetoacetase-like C-terminal" evidence="14">
    <location>
        <begin position="137"/>
        <end position="427"/>
    </location>
</feature>
<comment type="cofactor">
    <cofactor evidence="1 13">
        <name>Ca(2+)</name>
        <dbReference type="ChEBI" id="CHEBI:29108"/>
    </cofactor>
</comment>
<feature type="binding site" evidence="12">
    <location>
        <position position="140"/>
    </location>
    <ligand>
        <name>substrate</name>
    </ligand>
</feature>
<dbReference type="EMBL" id="FCOL02000080">
    <property type="protein sequence ID" value="SAL82656.1"/>
    <property type="molecule type" value="Genomic_DNA"/>
</dbReference>
<feature type="binding site" evidence="12">
    <location>
        <position position="370"/>
    </location>
    <ligand>
        <name>substrate</name>
    </ligand>
</feature>
<evidence type="ECO:0000256" key="1">
    <source>
        <dbReference type="ARBA" id="ARBA00001913"/>
    </source>
</evidence>
<dbReference type="RefSeq" id="WP_087659886.1">
    <property type="nucleotide sequence ID" value="NZ_FCOL02000080.1"/>
</dbReference>
<evidence type="ECO:0000313" key="16">
    <source>
        <dbReference type="EMBL" id="SAL82656.1"/>
    </source>
</evidence>
<dbReference type="PANTHER" id="PTHR43069:SF2">
    <property type="entry name" value="FUMARYLACETOACETASE"/>
    <property type="match status" value="1"/>
</dbReference>
<dbReference type="InterPro" id="IPR036663">
    <property type="entry name" value="Fumarylacetoacetase_C_sf"/>
</dbReference>
<feature type="binding site" evidence="12">
    <location>
        <position position="255"/>
    </location>
    <ligand>
        <name>substrate</name>
    </ligand>
</feature>
<accession>A0A158KND1</accession>
<dbReference type="GO" id="GO:0006559">
    <property type="term" value="P:L-phenylalanine catabolic process"/>
    <property type="evidence" value="ECO:0007669"/>
    <property type="project" value="UniProtKB-UniPathway"/>
</dbReference>
<name>A0A158KND1_9BURK</name>
<feature type="binding site" evidence="13">
    <location>
        <position position="138"/>
    </location>
    <ligand>
        <name>Ca(2+)</name>
        <dbReference type="ChEBI" id="CHEBI:29108"/>
    </ligand>
</feature>
<evidence type="ECO:0000259" key="14">
    <source>
        <dbReference type="Pfam" id="PF01557"/>
    </source>
</evidence>
<keyword evidence="17" id="KW-1185">Reference proteome</keyword>
<keyword evidence="5 13" id="KW-0479">Metal-binding</keyword>
<feature type="binding site" evidence="13">
    <location>
        <position position="244"/>
    </location>
    <ligand>
        <name>Mg(2+)</name>
        <dbReference type="ChEBI" id="CHEBI:18420"/>
    </ligand>
</feature>
<comment type="pathway">
    <text evidence="3">Amino-acid degradation; L-phenylalanine degradation; acetoacetate and fumarate from L-phenylalanine: step 6/6.</text>
</comment>
<evidence type="ECO:0000256" key="9">
    <source>
        <dbReference type="ARBA" id="ARBA00022878"/>
    </source>
</evidence>
<evidence type="ECO:0000313" key="17">
    <source>
        <dbReference type="Proteomes" id="UP000054925"/>
    </source>
</evidence>
<feature type="binding site" evidence="13">
    <location>
        <position position="210"/>
    </location>
    <ligand>
        <name>Ca(2+)</name>
        <dbReference type="ChEBI" id="CHEBI:29108"/>
    </ligand>
</feature>
<evidence type="ECO:0000256" key="3">
    <source>
        <dbReference type="ARBA" id="ARBA00004782"/>
    </source>
</evidence>
<evidence type="ECO:0000256" key="7">
    <source>
        <dbReference type="ARBA" id="ARBA00022837"/>
    </source>
</evidence>
<evidence type="ECO:0000256" key="8">
    <source>
        <dbReference type="ARBA" id="ARBA00022842"/>
    </source>
</evidence>
<dbReference type="UniPathway" id="UPA00139">
    <property type="reaction ID" value="UER00341"/>
</dbReference>
<dbReference type="OrthoDB" id="3766879at2"/>